<feature type="transmembrane region" description="Helical" evidence="1">
    <location>
        <begin position="71"/>
        <end position="89"/>
    </location>
</feature>
<dbReference type="EMBL" id="CP032412">
    <property type="protein sequence ID" value="AYB43250.1"/>
    <property type="molecule type" value="Genomic_DNA"/>
</dbReference>
<dbReference type="KEGG" id="plw:D5F53_08110"/>
<proteinExistence type="predicted"/>
<keyword evidence="1" id="KW-0812">Transmembrane</keyword>
<protein>
    <submittedName>
        <fullName evidence="2">Uncharacterized protein</fullName>
    </submittedName>
</protein>
<keyword evidence="1" id="KW-0472">Membrane</keyword>
<gene>
    <name evidence="2" type="ORF">D5F53_08110</name>
</gene>
<dbReference type="RefSeq" id="WP_119847272.1">
    <property type="nucleotide sequence ID" value="NZ_CP032412.1"/>
</dbReference>
<dbReference type="Proteomes" id="UP000266552">
    <property type="component" value="Chromosome"/>
</dbReference>
<keyword evidence="3" id="KW-1185">Reference proteome</keyword>
<sequence length="171" mass="19656">MKMKRFAALIIIGLAALGVVLFGNMMTPRPGSSSGNGNPAILLLIPLGILFLMLVYQWIRMFKDLKMPFSWLSLMILALAGYILAGYGYQLHRLEIYREILAEAFQLRWGQTDWDYIESITSGGLLSIHMNNQFFNWNTYFMMIAFSLLLCFLYKLIQHIMNRRQGTSADN</sequence>
<feature type="transmembrane region" description="Helical" evidence="1">
    <location>
        <begin position="38"/>
        <end position="59"/>
    </location>
</feature>
<organism evidence="2 3">
    <name type="scientific">Paenibacillus lautus</name>
    <name type="common">Bacillus lautus</name>
    <dbReference type="NCBI Taxonomy" id="1401"/>
    <lineage>
        <taxon>Bacteria</taxon>
        <taxon>Bacillati</taxon>
        <taxon>Bacillota</taxon>
        <taxon>Bacilli</taxon>
        <taxon>Bacillales</taxon>
        <taxon>Paenibacillaceae</taxon>
        <taxon>Paenibacillus</taxon>
    </lineage>
</organism>
<reference evidence="2 3" key="1">
    <citation type="submission" date="2018-09" db="EMBL/GenBank/DDBJ databases">
        <title>Genome Sequence of Paenibacillus lautus Strain E7593-69, Azo Dye-Degrading Bacteria, Isolated from Commercial Tattoo Inks.</title>
        <authorList>
            <person name="Nho S.W."/>
            <person name="Kim S.-J."/>
            <person name="Kweon O."/>
            <person name="Cerniglia C.E."/>
        </authorList>
    </citation>
    <scope>NUCLEOTIDE SEQUENCE [LARGE SCALE GENOMIC DNA]</scope>
    <source>
        <strain evidence="2 3">E7593-69</strain>
    </source>
</reference>
<evidence type="ECO:0000313" key="3">
    <source>
        <dbReference type="Proteomes" id="UP000266552"/>
    </source>
</evidence>
<evidence type="ECO:0000256" key="1">
    <source>
        <dbReference type="SAM" id="Phobius"/>
    </source>
</evidence>
<feature type="transmembrane region" description="Helical" evidence="1">
    <location>
        <begin position="137"/>
        <end position="157"/>
    </location>
</feature>
<evidence type="ECO:0000313" key="2">
    <source>
        <dbReference type="EMBL" id="AYB43250.1"/>
    </source>
</evidence>
<name>A0A385TFA6_PAELA</name>
<dbReference type="AlphaFoldDB" id="A0A385TFA6"/>
<keyword evidence="1" id="KW-1133">Transmembrane helix</keyword>
<accession>A0A385TFA6</accession>